<name>A0AAV2HYX1_LYMST</name>
<feature type="compositionally biased region" description="Polar residues" evidence="1">
    <location>
        <begin position="289"/>
        <end position="314"/>
    </location>
</feature>
<keyword evidence="3" id="KW-1185">Reference proteome</keyword>
<dbReference type="AlphaFoldDB" id="A0AAV2HYX1"/>
<organism evidence="2 3">
    <name type="scientific">Lymnaea stagnalis</name>
    <name type="common">Great pond snail</name>
    <name type="synonym">Helix stagnalis</name>
    <dbReference type="NCBI Taxonomy" id="6523"/>
    <lineage>
        <taxon>Eukaryota</taxon>
        <taxon>Metazoa</taxon>
        <taxon>Spiralia</taxon>
        <taxon>Lophotrochozoa</taxon>
        <taxon>Mollusca</taxon>
        <taxon>Gastropoda</taxon>
        <taxon>Heterobranchia</taxon>
        <taxon>Euthyneura</taxon>
        <taxon>Panpulmonata</taxon>
        <taxon>Hygrophila</taxon>
        <taxon>Lymnaeoidea</taxon>
        <taxon>Lymnaeidae</taxon>
        <taxon>Lymnaea</taxon>
    </lineage>
</organism>
<reference evidence="2 3" key="1">
    <citation type="submission" date="2024-04" db="EMBL/GenBank/DDBJ databases">
        <authorList>
            <consortium name="Genoscope - CEA"/>
            <person name="William W."/>
        </authorList>
    </citation>
    <scope>NUCLEOTIDE SEQUENCE [LARGE SCALE GENOMIC DNA]</scope>
</reference>
<evidence type="ECO:0000313" key="2">
    <source>
        <dbReference type="EMBL" id="CAL1538814.1"/>
    </source>
</evidence>
<accession>A0AAV2HYX1</accession>
<comment type="caution">
    <text evidence="2">The sequence shown here is derived from an EMBL/GenBank/DDBJ whole genome shotgun (WGS) entry which is preliminary data.</text>
</comment>
<feature type="region of interest" description="Disordered" evidence="1">
    <location>
        <begin position="101"/>
        <end position="347"/>
    </location>
</feature>
<sequence length="383" mass="41463">SANPGTPQAKEFHPGKSYSNNSEQKTVKPEVCDSVGCHSDSDEVGSFGFNSEQKQNYRQYVNKGIKNVSTVRDIREAATDYTGNDGDDEPSPSFVGKLKIQHCDEPSPSYGGQCDESDSNSGMSEASNHSNFQNGSDSLKGCGSLQADCQRNKDHSLDPPEETDGSKVNCLFSDTRQCDGVDIPTRVRPGSEKDRLENKENKSQIEDSVVGEVKVKAEDNFETDDKTEAAHLKMSSPNSKNYVRREKSRCNGEEDFSKSGQRLQTQEALSESHSGTPRSKPGEADVLKSGTSSGESGQELSPSVCDSSGASSPVSAKCVPESNGLSDRSKAKGQSVKGEHRHKKQSALDSLSSFVYSQPLTSEHPLDSLQRLLSTNDLTQLPH</sequence>
<evidence type="ECO:0000256" key="1">
    <source>
        <dbReference type="SAM" id="MobiDB-lite"/>
    </source>
</evidence>
<feature type="compositionally biased region" description="Basic and acidic residues" evidence="1">
    <location>
        <begin position="189"/>
        <end position="205"/>
    </location>
</feature>
<feature type="region of interest" description="Disordered" evidence="1">
    <location>
        <begin position="1"/>
        <end position="28"/>
    </location>
</feature>
<feature type="compositionally biased region" description="Polar residues" evidence="1">
    <location>
        <begin position="119"/>
        <end position="137"/>
    </location>
</feature>
<feature type="compositionally biased region" description="Basic and acidic residues" evidence="1">
    <location>
        <begin position="243"/>
        <end position="257"/>
    </location>
</feature>
<feature type="non-terminal residue" evidence="2">
    <location>
        <position position="1"/>
    </location>
</feature>
<proteinExistence type="predicted"/>
<dbReference type="EMBL" id="CAXITT010000314">
    <property type="protein sequence ID" value="CAL1538814.1"/>
    <property type="molecule type" value="Genomic_DNA"/>
</dbReference>
<feature type="non-terminal residue" evidence="2">
    <location>
        <position position="383"/>
    </location>
</feature>
<feature type="compositionally biased region" description="Polar residues" evidence="1">
    <location>
        <begin position="258"/>
        <end position="277"/>
    </location>
</feature>
<gene>
    <name evidence="2" type="ORF">GSLYS_00012635001</name>
</gene>
<protein>
    <submittedName>
        <fullName evidence="2">Uncharacterized protein</fullName>
    </submittedName>
</protein>
<dbReference type="Proteomes" id="UP001497497">
    <property type="component" value="Unassembled WGS sequence"/>
</dbReference>
<evidence type="ECO:0000313" key="3">
    <source>
        <dbReference type="Proteomes" id="UP001497497"/>
    </source>
</evidence>
<feature type="compositionally biased region" description="Basic and acidic residues" evidence="1">
    <location>
        <begin position="213"/>
        <end position="231"/>
    </location>
</feature>